<evidence type="ECO:0000313" key="1">
    <source>
        <dbReference type="EMBL" id="MEE2051830.1"/>
    </source>
</evidence>
<gene>
    <name evidence="1" type="ORF">Q8A49_15115</name>
</gene>
<dbReference type="RefSeq" id="WP_330158894.1">
    <property type="nucleotide sequence ID" value="NZ_BAAAJA010000022.1"/>
</dbReference>
<proteinExistence type="predicted"/>
<protein>
    <recommendedName>
        <fullName evidence="3">DUF222 domain-containing protein</fullName>
    </recommendedName>
</protein>
<accession>A0ABU7KRA6</accession>
<evidence type="ECO:0000313" key="2">
    <source>
        <dbReference type="Proteomes" id="UP001348641"/>
    </source>
</evidence>
<reference evidence="1 2" key="1">
    <citation type="submission" date="2023-07" db="EMBL/GenBank/DDBJ databases">
        <authorList>
            <person name="Girao M."/>
            <person name="Carvalho M.F."/>
        </authorList>
    </citation>
    <scope>NUCLEOTIDE SEQUENCE [LARGE SCALE GENOMIC DNA]</scope>
    <source>
        <strain evidence="1 2">66/93</strain>
    </source>
</reference>
<organism evidence="1 2">
    <name type="scientific">Nocardiopsis tropica</name>
    <dbReference type="NCBI Taxonomy" id="109330"/>
    <lineage>
        <taxon>Bacteria</taxon>
        <taxon>Bacillati</taxon>
        <taxon>Actinomycetota</taxon>
        <taxon>Actinomycetes</taxon>
        <taxon>Streptosporangiales</taxon>
        <taxon>Nocardiopsidaceae</taxon>
        <taxon>Nocardiopsis</taxon>
    </lineage>
</organism>
<comment type="caution">
    <text evidence="1">The sequence shown here is derived from an EMBL/GenBank/DDBJ whole genome shotgun (WGS) entry which is preliminary data.</text>
</comment>
<dbReference type="Proteomes" id="UP001348641">
    <property type="component" value="Unassembled WGS sequence"/>
</dbReference>
<sequence>MMPQDDTPIPAAPRAHRALSHLFTQATEPGASLAQVEAARVLAALWTAAVHIGGGDAHVEHWLHNSPDLVAPRRILGAHKVGARRGRPGRLVAADLAAHDTDRPEHHRAVREIITHALSHAGATS</sequence>
<dbReference type="EMBL" id="JAUUCC010000034">
    <property type="protein sequence ID" value="MEE2051830.1"/>
    <property type="molecule type" value="Genomic_DNA"/>
</dbReference>
<name>A0ABU7KRA6_9ACTN</name>
<evidence type="ECO:0008006" key="3">
    <source>
        <dbReference type="Google" id="ProtNLM"/>
    </source>
</evidence>